<dbReference type="EMBL" id="BAAAPO010000030">
    <property type="protein sequence ID" value="GAA1794627.1"/>
    <property type="molecule type" value="Genomic_DNA"/>
</dbReference>
<reference evidence="2" key="1">
    <citation type="journal article" date="2019" name="Int. J. Syst. Evol. Microbiol.">
        <title>The Global Catalogue of Microorganisms (GCM) 10K type strain sequencing project: providing services to taxonomists for standard genome sequencing and annotation.</title>
        <authorList>
            <consortium name="The Broad Institute Genomics Platform"/>
            <consortium name="The Broad Institute Genome Sequencing Center for Infectious Disease"/>
            <person name="Wu L."/>
            <person name="Ma J."/>
        </authorList>
    </citation>
    <scope>NUCLEOTIDE SEQUENCE [LARGE SCALE GENOMIC DNA]</scope>
    <source>
        <strain evidence="2">JCM 15592</strain>
    </source>
</reference>
<comment type="caution">
    <text evidence="1">The sequence shown here is derived from an EMBL/GenBank/DDBJ whole genome shotgun (WGS) entry which is preliminary data.</text>
</comment>
<keyword evidence="2" id="KW-1185">Reference proteome</keyword>
<organism evidence="1 2">
    <name type="scientific">Nostocoides veronense</name>
    <dbReference type="NCBI Taxonomy" id="330836"/>
    <lineage>
        <taxon>Bacteria</taxon>
        <taxon>Bacillati</taxon>
        <taxon>Actinomycetota</taxon>
        <taxon>Actinomycetes</taxon>
        <taxon>Micrococcales</taxon>
        <taxon>Intrasporangiaceae</taxon>
        <taxon>Nostocoides</taxon>
    </lineage>
</organism>
<dbReference type="RefSeq" id="WP_344084117.1">
    <property type="nucleotide sequence ID" value="NZ_BAAAPO010000030.1"/>
</dbReference>
<dbReference type="Proteomes" id="UP001499938">
    <property type="component" value="Unassembled WGS sequence"/>
</dbReference>
<gene>
    <name evidence="1" type="ORF">GCM10009811_18970</name>
</gene>
<sequence>MPKPPASPGRRLQGAVEPAIAKAVGTGRRRTAADRAGRLLPGRMRALTDFSGWKVGEFAQYAALPAGSLAAGRPPGAEVNARVNALSGSLPAEAVLLSRAITDTAPLAGEDGNPTLTDVLERYLPESISAYEVSTRRGRKDSAEGLLMTQLRLLHTVALNVEQAEAEHNERDLQIQDRFLRERFANLTPGELDLSDRNAPTPAVRAIDAPARGRTKSVAPDARAFLDPDNHPVVLFKRASGGTWDLGLRLALPKGHATVLGMVEETTAGATLFAHKANRRLFGTRRATGFKAPQSDLTLPLKLLAPKRFFIYAQSELGREITETVLFLRAENGSQAELPTGLTNHPRAALTVIATAYDTPDGLVVRNESVVFPDLRTACEGFGYGNITWLDRHTPIV</sequence>
<proteinExistence type="predicted"/>
<protein>
    <submittedName>
        <fullName evidence="1">Uncharacterized protein</fullName>
    </submittedName>
</protein>
<name>A0ABP4XU29_9MICO</name>
<accession>A0ABP4XU29</accession>
<evidence type="ECO:0000313" key="1">
    <source>
        <dbReference type="EMBL" id="GAA1794627.1"/>
    </source>
</evidence>
<evidence type="ECO:0000313" key="2">
    <source>
        <dbReference type="Proteomes" id="UP001499938"/>
    </source>
</evidence>